<keyword evidence="15" id="KW-0067">ATP-binding</keyword>
<dbReference type="GO" id="GO:0005524">
    <property type="term" value="F:ATP binding"/>
    <property type="evidence" value="ECO:0007669"/>
    <property type="project" value="UniProtKB-KW"/>
</dbReference>
<dbReference type="InterPro" id="IPR015864">
    <property type="entry name" value="FAD_synthase"/>
</dbReference>
<keyword evidence="22" id="KW-1185">Reference proteome</keyword>
<dbReference type="FunFam" id="2.40.30.30:FF:000003">
    <property type="entry name" value="Riboflavin biosynthesis protein"/>
    <property type="match status" value="1"/>
</dbReference>
<dbReference type="InterPro" id="IPR002606">
    <property type="entry name" value="Riboflavin_kinase_bac"/>
</dbReference>
<evidence type="ECO:0000256" key="16">
    <source>
        <dbReference type="ARBA" id="ARBA00023268"/>
    </source>
</evidence>
<keyword evidence="9" id="KW-0288">FMN</keyword>
<dbReference type="GO" id="GO:0006747">
    <property type="term" value="P:FAD biosynthetic process"/>
    <property type="evidence" value="ECO:0007669"/>
    <property type="project" value="UniProtKB-UniPathway"/>
</dbReference>
<evidence type="ECO:0000256" key="18">
    <source>
        <dbReference type="ARBA" id="ARBA00047880"/>
    </source>
</evidence>
<evidence type="ECO:0000256" key="2">
    <source>
        <dbReference type="ARBA" id="ARBA00004726"/>
    </source>
</evidence>
<dbReference type="UniPathway" id="UPA00276">
    <property type="reaction ID" value="UER00406"/>
</dbReference>
<comment type="catalytic activity">
    <reaction evidence="18">
        <text>riboflavin + ATP = FMN + ADP + H(+)</text>
        <dbReference type="Rhea" id="RHEA:14357"/>
        <dbReference type="ChEBI" id="CHEBI:15378"/>
        <dbReference type="ChEBI" id="CHEBI:30616"/>
        <dbReference type="ChEBI" id="CHEBI:57986"/>
        <dbReference type="ChEBI" id="CHEBI:58210"/>
        <dbReference type="ChEBI" id="CHEBI:456216"/>
        <dbReference type="EC" id="2.7.1.26"/>
    </reaction>
</comment>
<feature type="domain" description="Riboflavin kinase" evidence="20">
    <location>
        <begin position="133"/>
        <end position="259"/>
    </location>
</feature>
<comment type="pathway">
    <text evidence="2">Cofactor biosynthesis; FAD biosynthesis; FAD from FMN: step 1/1.</text>
</comment>
<accession>A0A7W5AVA6</accession>
<keyword evidence="8" id="KW-0285">Flavoprotein</keyword>
<dbReference type="PANTHER" id="PTHR22749:SF6">
    <property type="entry name" value="RIBOFLAVIN KINASE"/>
    <property type="match status" value="1"/>
</dbReference>
<dbReference type="NCBIfam" id="TIGR00083">
    <property type="entry name" value="ribF"/>
    <property type="match status" value="1"/>
</dbReference>
<dbReference type="UniPathway" id="UPA00277">
    <property type="reaction ID" value="UER00407"/>
</dbReference>
<dbReference type="SMART" id="SM00904">
    <property type="entry name" value="Flavokinase"/>
    <property type="match status" value="1"/>
</dbReference>
<evidence type="ECO:0000256" key="10">
    <source>
        <dbReference type="ARBA" id="ARBA00022679"/>
    </source>
</evidence>
<dbReference type="InterPro" id="IPR023468">
    <property type="entry name" value="Riboflavin_kinase"/>
</dbReference>
<dbReference type="Pfam" id="PF06574">
    <property type="entry name" value="FAD_syn"/>
    <property type="match status" value="1"/>
</dbReference>
<name>A0A7W5AVA6_9BACL</name>
<comment type="caution">
    <text evidence="21">The sequence shown here is derived from an EMBL/GenBank/DDBJ whole genome shotgun (WGS) entry which is preliminary data.</text>
</comment>
<comment type="catalytic activity">
    <reaction evidence="19">
        <text>FMN + ATP + H(+) = FAD + diphosphate</text>
        <dbReference type="Rhea" id="RHEA:17237"/>
        <dbReference type="ChEBI" id="CHEBI:15378"/>
        <dbReference type="ChEBI" id="CHEBI:30616"/>
        <dbReference type="ChEBI" id="CHEBI:33019"/>
        <dbReference type="ChEBI" id="CHEBI:57692"/>
        <dbReference type="ChEBI" id="CHEBI:58210"/>
        <dbReference type="EC" id="2.7.7.2"/>
    </reaction>
</comment>
<evidence type="ECO:0000256" key="15">
    <source>
        <dbReference type="ARBA" id="ARBA00022840"/>
    </source>
</evidence>
<evidence type="ECO:0000256" key="1">
    <source>
        <dbReference type="ARBA" id="ARBA00002121"/>
    </source>
</evidence>
<dbReference type="Gene3D" id="2.40.30.30">
    <property type="entry name" value="Riboflavin kinase-like"/>
    <property type="match status" value="1"/>
</dbReference>
<dbReference type="GO" id="GO:0008531">
    <property type="term" value="F:riboflavin kinase activity"/>
    <property type="evidence" value="ECO:0007669"/>
    <property type="project" value="UniProtKB-EC"/>
</dbReference>
<evidence type="ECO:0000256" key="12">
    <source>
        <dbReference type="ARBA" id="ARBA00022741"/>
    </source>
</evidence>
<keyword evidence="11 21" id="KW-0548">Nucleotidyltransferase</keyword>
<gene>
    <name evidence="21" type="ORF">FHS18_001492</name>
</gene>
<organism evidence="21 22">
    <name type="scientific">Paenibacillus phyllosphaerae</name>
    <dbReference type="NCBI Taxonomy" id="274593"/>
    <lineage>
        <taxon>Bacteria</taxon>
        <taxon>Bacillati</taxon>
        <taxon>Bacillota</taxon>
        <taxon>Bacilli</taxon>
        <taxon>Bacillales</taxon>
        <taxon>Paenibacillaceae</taxon>
        <taxon>Paenibacillus</taxon>
    </lineage>
</organism>
<dbReference type="CDD" id="cd02064">
    <property type="entry name" value="FAD_synthetase_N"/>
    <property type="match status" value="1"/>
</dbReference>
<dbReference type="EC" id="2.7.7.2" evidence="6"/>
<dbReference type="InterPro" id="IPR015865">
    <property type="entry name" value="Riboflavin_kinase_bac/euk"/>
</dbReference>
<comment type="similarity">
    <text evidence="4">Belongs to the RibF family.</text>
</comment>
<evidence type="ECO:0000256" key="5">
    <source>
        <dbReference type="ARBA" id="ARBA00012105"/>
    </source>
</evidence>
<dbReference type="InterPro" id="IPR014729">
    <property type="entry name" value="Rossmann-like_a/b/a_fold"/>
</dbReference>
<sequence length="262" mass="28833">MMTFHPHPKEVLGQGDQYVTCLTPLADKIDRFRQLGVDVVYIVQFDLTFAAVTPEAFVTNILTPLHVRRAVVGFDFSFGARGAGTTETLRVLCEPNDIAVDIIDPFLQDGAKVSSTRIRECLSAGEVKQSAQLMGTAYAVTGTVMHGEGRGRTIGFPTANVELSAPYVVPRLGVYAIFVQVDGQRYSGVLNIGKKPTFHDDLPKPVFEAHLFDFAGDLYGKQMDIHFIDFLRAEQKFSSIDQLIAQIHSDAQQARTILSAII</sequence>
<evidence type="ECO:0000313" key="21">
    <source>
        <dbReference type="EMBL" id="MBB3109440.1"/>
    </source>
</evidence>
<evidence type="ECO:0000256" key="8">
    <source>
        <dbReference type="ARBA" id="ARBA00022630"/>
    </source>
</evidence>
<evidence type="ECO:0000259" key="20">
    <source>
        <dbReference type="SMART" id="SM00904"/>
    </source>
</evidence>
<dbReference type="GO" id="GO:0009398">
    <property type="term" value="P:FMN biosynthetic process"/>
    <property type="evidence" value="ECO:0007669"/>
    <property type="project" value="UniProtKB-UniPathway"/>
</dbReference>
<evidence type="ECO:0000256" key="7">
    <source>
        <dbReference type="ARBA" id="ARBA00018483"/>
    </source>
</evidence>
<evidence type="ECO:0000256" key="17">
    <source>
        <dbReference type="ARBA" id="ARBA00032176"/>
    </source>
</evidence>
<keyword evidence="10 21" id="KW-0808">Transferase</keyword>
<keyword evidence="16" id="KW-0511">Multifunctional enzyme</keyword>
<evidence type="ECO:0000256" key="3">
    <source>
        <dbReference type="ARBA" id="ARBA00005201"/>
    </source>
</evidence>
<evidence type="ECO:0000256" key="6">
    <source>
        <dbReference type="ARBA" id="ARBA00012393"/>
    </source>
</evidence>
<keyword evidence="14" id="KW-0274">FAD</keyword>
<proteinExistence type="inferred from homology"/>
<protein>
    <recommendedName>
        <fullName evidence="7">Bifunctional riboflavin kinase/FMN adenylyltransferase</fullName>
        <ecNumber evidence="5">2.7.1.26</ecNumber>
        <ecNumber evidence="6">2.7.7.2</ecNumber>
    </recommendedName>
    <alternativeName>
        <fullName evidence="17">Riboflavin biosynthesis protein RibF</fullName>
    </alternativeName>
</protein>
<dbReference type="SUPFAM" id="SSF82114">
    <property type="entry name" value="Riboflavin kinase-like"/>
    <property type="match status" value="1"/>
</dbReference>
<evidence type="ECO:0000313" key="22">
    <source>
        <dbReference type="Proteomes" id="UP000570361"/>
    </source>
</evidence>
<dbReference type="SUPFAM" id="SSF52374">
    <property type="entry name" value="Nucleotidylyl transferase"/>
    <property type="match status" value="1"/>
</dbReference>
<evidence type="ECO:0000256" key="9">
    <source>
        <dbReference type="ARBA" id="ARBA00022643"/>
    </source>
</evidence>
<evidence type="ECO:0000256" key="13">
    <source>
        <dbReference type="ARBA" id="ARBA00022777"/>
    </source>
</evidence>
<dbReference type="Pfam" id="PF01687">
    <property type="entry name" value="Flavokinase"/>
    <property type="match status" value="1"/>
</dbReference>
<reference evidence="21 22" key="1">
    <citation type="submission" date="2020-08" db="EMBL/GenBank/DDBJ databases">
        <title>Genomic Encyclopedia of Type Strains, Phase III (KMG-III): the genomes of soil and plant-associated and newly described type strains.</title>
        <authorList>
            <person name="Whitman W."/>
        </authorList>
    </citation>
    <scope>NUCLEOTIDE SEQUENCE [LARGE SCALE GENOMIC DNA]</scope>
    <source>
        <strain evidence="21 22">CECT 5862</strain>
    </source>
</reference>
<comment type="pathway">
    <text evidence="3">Cofactor biosynthesis; FMN biosynthesis; FMN from riboflavin (ATP route): step 1/1.</text>
</comment>
<dbReference type="Proteomes" id="UP000570361">
    <property type="component" value="Unassembled WGS sequence"/>
</dbReference>
<evidence type="ECO:0000256" key="19">
    <source>
        <dbReference type="ARBA" id="ARBA00049494"/>
    </source>
</evidence>
<dbReference type="InterPro" id="IPR023465">
    <property type="entry name" value="Riboflavin_kinase_dom_sf"/>
</dbReference>
<dbReference type="AlphaFoldDB" id="A0A7W5AVA6"/>
<dbReference type="PANTHER" id="PTHR22749">
    <property type="entry name" value="RIBOFLAVIN KINASE/FMN ADENYLYLTRANSFERASE"/>
    <property type="match status" value="1"/>
</dbReference>
<dbReference type="GO" id="GO:0009231">
    <property type="term" value="P:riboflavin biosynthetic process"/>
    <property type="evidence" value="ECO:0007669"/>
    <property type="project" value="InterPro"/>
</dbReference>
<dbReference type="EMBL" id="JACHXK010000002">
    <property type="protein sequence ID" value="MBB3109440.1"/>
    <property type="molecule type" value="Genomic_DNA"/>
</dbReference>
<evidence type="ECO:0000256" key="11">
    <source>
        <dbReference type="ARBA" id="ARBA00022695"/>
    </source>
</evidence>
<dbReference type="EC" id="2.7.1.26" evidence="5"/>
<keyword evidence="12" id="KW-0547">Nucleotide-binding</keyword>
<comment type="function">
    <text evidence="1">Catalyzes the phosphorylation of riboflavin to FMN followed by the adenylation of FMN to FAD.</text>
</comment>
<evidence type="ECO:0000256" key="4">
    <source>
        <dbReference type="ARBA" id="ARBA00010214"/>
    </source>
</evidence>
<dbReference type="Gene3D" id="3.40.50.620">
    <property type="entry name" value="HUPs"/>
    <property type="match status" value="1"/>
</dbReference>
<evidence type="ECO:0000256" key="14">
    <source>
        <dbReference type="ARBA" id="ARBA00022827"/>
    </source>
</evidence>
<keyword evidence="13 21" id="KW-0418">Kinase</keyword>
<dbReference type="GO" id="GO:0003919">
    <property type="term" value="F:FMN adenylyltransferase activity"/>
    <property type="evidence" value="ECO:0007669"/>
    <property type="project" value="UniProtKB-EC"/>
</dbReference>